<dbReference type="InterPro" id="IPR012291">
    <property type="entry name" value="CBM2_carb-bd_dom_sf"/>
</dbReference>
<feature type="compositionally biased region" description="Basic and acidic residues" evidence="1">
    <location>
        <begin position="85"/>
        <end position="100"/>
    </location>
</feature>
<protein>
    <recommendedName>
        <fullName evidence="3">CBM2 domain-containing protein</fullName>
    </recommendedName>
</protein>
<proteinExistence type="predicted"/>
<keyword evidence="2" id="KW-0472">Membrane</keyword>
<dbReference type="Gene3D" id="2.60.40.290">
    <property type="match status" value="1"/>
</dbReference>
<feature type="compositionally biased region" description="Basic and acidic residues" evidence="1">
    <location>
        <begin position="8"/>
        <end position="19"/>
    </location>
</feature>
<feature type="region of interest" description="Disordered" evidence="1">
    <location>
        <begin position="1"/>
        <end position="216"/>
    </location>
</feature>
<feature type="compositionally biased region" description="Pro residues" evidence="1">
    <location>
        <begin position="314"/>
        <end position="325"/>
    </location>
</feature>
<keyword evidence="2" id="KW-0812">Transmembrane</keyword>
<sequence length="429" mass="42852">MTQVSGHEPGHVPPDHRTTAEFGIPKIKADETGDTVVDASRAPDATSVDGPSGRPAPADRVSETVAGGSAAVPGEEPWTMQFGSEAEKGDAVVDASRDPDATSVDGPSGRAASVGGPSETARDDSAAVPGEEPWTMQFGSGADSGGTGERPAGNEMPPTPYTLASAVVETPAAPAGPRPDGSAPGPDDVQTGPQSPPPVESPSPPLGMPATPEPATPNRRRLLVPIVVLAVAAVIAAAGAIVFTLGGGEDKPAAARRSPAASPTAPGGDTATSAPSPPSPGAEEPAPTESPGAAAQPSSQAPGGAAPSTGTADTPPPLSAPPPGPLVRGEGITYQVVQQDPGYFEGEFTVTNRTGAPLTDWRITFEVPGANVKNIWGGRLVRGGSAVEIRNIEGARPIPVGATWEVRFGAEGTPADLRNCRVNGAPCGF</sequence>
<evidence type="ECO:0000313" key="5">
    <source>
        <dbReference type="Proteomes" id="UP001500266"/>
    </source>
</evidence>
<dbReference type="SUPFAM" id="SSF49384">
    <property type="entry name" value="Carbohydrate-binding domain"/>
    <property type="match status" value="1"/>
</dbReference>
<organism evidence="4 5">
    <name type="scientific">Actinomadura keratinilytica</name>
    <dbReference type="NCBI Taxonomy" id="547461"/>
    <lineage>
        <taxon>Bacteria</taxon>
        <taxon>Bacillati</taxon>
        <taxon>Actinomycetota</taxon>
        <taxon>Actinomycetes</taxon>
        <taxon>Streptosporangiales</taxon>
        <taxon>Thermomonosporaceae</taxon>
        <taxon>Actinomadura</taxon>
    </lineage>
</organism>
<evidence type="ECO:0000256" key="1">
    <source>
        <dbReference type="SAM" id="MobiDB-lite"/>
    </source>
</evidence>
<feature type="compositionally biased region" description="Low complexity" evidence="1">
    <location>
        <begin position="281"/>
        <end position="313"/>
    </location>
</feature>
<feature type="region of interest" description="Disordered" evidence="1">
    <location>
        <begin position="249"/>
        <end position="329"/>
    </location>
</feature>
<dbReference type="InterPro" id="IPR001919">
    <property type="entry name" value="CBD2"/>
</dbReference>
<dbReference type="Pfam" id="PF00553">
    <property type="entry name" value="CBM_2"/>
    <property type="match status" value="1"/>
</dbReference>
<accession>A0ABP7ZA72</accession>
<dbReference type="EMBL" id="BAABDO010000092">
    <property type="protein sequence ID" value="GAA4151242.1"/>
    <property type="molecule type" value="Genomic_DNA"/>
</dbReference>
<dbReference type="Proteomes" id="UP001500266">
    <property type="component" value="Unassembled WGS sequence"/>
</dbReference>
<keyword evidence="2" id="KW-1133">Transmembrane helix</keyword>
<feature type="transmembrane region" description="Helical" evidence="2">
    <location>
        <begin position="222"/>
        <end position="247"/>
    </location>
</feature>
<evidence type="ECO:0000256" key="2">
    <source>
        <dbReference type="SAM" id="Phobius"/>
    </source>
</evidence>
<dbReference type="PROSITE" id="PS51173">
    <property type="entry name" value="CBM2"/>
    <property type="match status" value="1"/>
</dbReference>
<evidence type="ECO:0000313" key="4">
    <source>
        <dbReference type="EMBL" id="GAA4151242.1"/>
    </source>
</evidence>
<feature type="domain" description="CBM2" evidence="3">
    <location>
        <begin position="319"/>
        <end position="429"/>
    </location>
</feature>
<reference evidence="5" key="1">
    <citation type="journal article" date="2019" name="Int. J. Syst. Evol. Microbiol.">
        <title>The Global Catalogue of Microorganisms (GCM) 10K type strain sequencing project: providing services to taxonomists for standard genome sequencing and annotation.</title>
        <authorList>
            <consortium name="The Broad Institute Genomics Platform"/>
            <consortium name="The Broad Institute Genome Sequencing Center for Infectious Disease"/>
            <person name="Wu L."/>
            <person name="Ma J."/>
        </authorList>
    </citation>
    <scope>NUCLEOTIDE SEQUENCE [LARGE SCALE GENOMIC DNA]</scope>
    <source>
        <strain evidence="5">JCM 17316</strain>
    </source>
</reference>
<keyword evidence="5" id="KW-1185">Reference proteome</keyword>
<gene>
    <name evidence="4" type="ORF">GCM10022416_48260</name>
</gene>
<dbReference type="SMART" id="SM00637">
    <property type="entry name" value="CBD_II"/>
    <property type="match status" value="1"/>
</dbReference>
<name>A0ABP7ZA72_9ACTN</name>
<feature type="compositionally biased region" description="Low complexity" evidence="1">
    <location>
        <begin position="255"/>
        <end position="274"/>
    </location>
</feature>
<dbReference type="InterPro" id="IPR008965">
    <property type="entry name" value="CBM2/CBM3_carb-bd_dom_sf"/>
</dbReference>
<comment type="caution">
    <text evidence="4">The sequence shown here is derived from an EMBL/GenBank/DDBJ whole genome shotgun (WGS) entry which is preliminary data.</text>
</comment>
<evidence type="ECO:0000259" key="3">
    <source>
        <dbReference type="PROSITE" id="PS51173"/>
    </source>
</evidence>
<feature type="compositionally biased region" description="Pro residues" evidence="1">
    <location>
        <begin position="194"/>
        <end position="215"/>
    </location>
</feature>